<name>A0AAD9KD58_9ANNE</name>
<evidence type="ECO:0000313" key="8">
    <source>
        <dbReference type="EMBL" id="KAK2169122.1"/>
    </source>
</evidence>
<keyword evidence="9" id="KW-1185">Reference proteome</keyword>
<reference evidence="8" key="1">
    <citation type="journal article" date="2023" name="Mol. Biol. Evol.">
        <title>Third-Generation Sequencing Reveals the Adaptive Role of the Epigenome in Three Deep-Sea Polychaetes.</title>
        <authorList>
            <person name="Perez M."/>
            <person name="Aroh O."/>
            <person name="Sun Y."/>
            <person name="Lan Y."/>
            <person name="Juniper S.K."/>
            <person name="Young C.R."/>
            <person name="Angers B."/>
            <person name="Qian P.Y."/>
        </authorList>
    </citation>
    <scope>NUCLEOTIDE SEQUENCE</scope>
    <source>
        <strain evidence="8">P08H-3</strain>
    </source>
</reference>
<dbReference type="PANTHER" id="PTHR21502">
    <property type="entry name" value="ZINC FINGER PROTEIN DZIP1"/>
    <property type="match status" value="1"/>
</dbReference>
<evidence type="ECO:0000259" key="7">
    <source>
        <dbReference type="PROSITE" id="PS51777"/>
    </source>
</evidence>
<dbReference type="GO" id="GO:0036064">
    <property type="term" value="C:ciliary basal body"/>
    <property type="evidence" value="ECO:0007669"/>
    <property type="project" value="TreeGrafter"/>
</dbReference>
<dbReference type="GO" id="GO:0015031">
    <property type="term" value="P:protein transport"/>
    <property type="evidence" value="ECO:0007669"/>
    <property type="project" value="UniProtKB-KW"/>
</dbReference>
<evidence type="ECO:0000256" key="5">
    <source>
        <dbReference type="SAM" id="MobiDB-lite"/>
    </source>
</evidence>
<feature type="coiled-coil region" evidence="4">
    <location>
        <begin position="61"/>
        <end position="168"/>
    </location>
</feature>
<dbReference type="EMBL" id="JAODUP010000012">
    <property type="protein sequence ID" value="KAK2169122.1"/>
    <property type="molecule type" value="Genomic_DNA"/>
</dbReference>
<feature type="domain" description="RH1" evidence="6">
    <location>
        <begin position="1"/>
        <end position="88"/>
    </location>
</feature>
<dbReference type="PROSITE" id="PS51777">
    <property type="entry name" value="RH2"/>
    <property type="match status" value="1"/>
</dbReference>
<feature type="region of interest" description="Disordered" evidence="5">
    <location>
        <begin position="370"/>
        <end position="401"/>
    </location>
</feature>
<evidence type="ECO:0000259" key="6">
    <source>
        <dbReference type="PROSITE" id="PS51776"/>
    </source>
</evidence>
<feature type="coiled-coil region" evidence="4">
    <location>
        <begin position="204"/>
        <end position="238"/>
    </location>
</feature>
<gene>
    <name evidence="8" type="ORF">LSH36_12g16103</name>
</gene>
<sequence>MPQQMASRNHRLSVVDVYDIAASIGKEFEKIIDSYGPDAVTELMPKVISVLEHLEELTSKEQDETGEVEELRYTIERLEAEKAAKAEEREKYEQELEQIEDSWRLETQDLMNSVSHLQEENKRLRSAIRDKDGQESELLKAAEDVSIITQLQDTIQKQRARVRLLEQEFKQKCLDAEAMQGQIERFARLNATMRSQTAISQQRAQALIQEQVDLQVQLHDKEQEVKKIRDRLREQDNTPPLSPSDLVSLQDKLEKQGKVVYDSSDPNRPRFTMNQLRDVLQEKNELKTKLIQIEEQLQQYKPKEKEEPPPIDFDAPVYGPINKEPDEKLYPDRHASSGIRKLFQRFFEKLNFDKDSDEDEANTSEAAAHFKFLMSPGGGKKKTSRSSSQPQLSTLLNHRKR</sequence>
<dbReference type="Gene3D" id="1.20.58.1770">
    <property type="match status" value="1"/>
</dbReference>
<accession>A0AAD9KD58</accession>
<keyword evidence="2" id="KW-0653">Protein transport</keyword>
<comment type="caution">
    <text evidence="8">The sequence shown here is derived from an EMBL/GenBank/DDBJ whole genome shotgun (WGS) entry which is preliminary data.</text>
</comment>
<dbReference type="GO" id="GO:0046983">
    <property type="term" value="F:protein dimerization activity"/>
    <property type="evidence" value="ECO:0007669"/>
    <property type="project" value="InterPro"/>
</dbReference>
<dbReference type="GO" id="GO:0060271">
    <property type="term" value="P:cilium assembly"/>
    <property type="evidence" value="ECO:0007669"/>
    <property type="project" value="TreeGrafter"/>
</dbReference>
<dbReference type="Pfam" id="PF11461">
    <property type="entry name" value="RILP"/>
    <property type="match status" value="1"/>
</dbReference>
<feature type="compositionally biased region" description="Polar residues" evidence="5">
    <location>
        <begin position="389"/>
        <end position="401"/>
    </location>
</feature>
<evidence type="ECO:0008006" key="10">
    <source>
        <dbReference type="Google" id="ProtNLM"/>
    </source>
</evidence>
<proteinExistence type="predicted"/>
<dbReference type="GO" id="GO:0051959">
    <property type="term" value="F:dynein light intermediate chain binding"/>
    <property type="evidence" value="ECO:0007669"/>
    <property type="project" value="TreeGrafter"/>
</dbReference>
<dbReference type="GO" id="GO:0031267">
    <property type="term" value="F:small GTPase binding"/>
    <property type="evidence" value="ECO:0007669"/>
    <property type="project" value="TreeGrafter"/>
</dbReference>
<feature type="domain" description="RH2" evidence="7">
    <location>
        <begin position="268"/>
        <end position="341"/>
    </location>
</feature>
<evidence type="ECO:0000256" key="3">
    <source>
        <dbReference type="ARBA" id="ARBA00023054"/>
    </source>
</evidence>
<dbReference type="InterPro" id="IPR034744">
    <property type="entry name" value="RH2"/>
</dbReference>
<dbReference type="Pfam" id="PF09744">
    <property type="entry name" value="RH1"/>
    <property type="match status" value="1"/>
</dbReference>
<organism evidence="8 9">
    <name type="scientific">Paralvinella palmiformis</name>
    <dbReference type="NCBI Taxonomy" id="53620"/>
    <lineage>
        <taxon>Eukaryota</taxon>
        <taxon>Metazoa</taxon>
        <taxon>Spiralia</taxon>
        <taxon>Lophotrochozoa</taxon>
        <taxon>Annelida</taxon>
        <taxon>Polychaeta</taxon>
        <taxon>Sedentaria</taxon>
        <taxon>Canalipalpata</taxon>
        <taxon>Terebellida</taxon>
        <taxon>Terebelliformia</taxon>
        <taxon>Alvinellidae</taxon>
        <taxon>Paralvinella</taxon>
    </lineage>
</organism>
<protein>
    <recommendedName>
        <fullName evidence="10">RILP-like protein homolog</fullName>
    </recommendedName>
</protein>
<dbReference type="InterPro" id="IPR034743">
    <property type="entry name" value="RH1"/>
</dbReference>
<dbReference type="InterPro" id="IPR051241">
    <property type="entry name" value="DZIP_RILPL"/>
</dbReference>
<dbReference type="GO" id="GO:0005737">
    <property type="term" value="C:cytoplasm"/>
    <property type="evidence" value="ECO:0007669"/>
    <property type="project" value="TreeGrafter"/>
</dbReference>
<keyword evidence="3 4" id="KW-0175">Coiled coil</keyword>
<evidence type="ECO:0000313" key="9">
    <source>
        <dbReference type="Proteomes" id="UP001208570"/>
    </source>
</evidence>
<dbReference type="AlphaFoldDB" id="A0AAD9KD58"/>
<dbReference type="PROSITE" id="PS51776">
    <property type="entry name" value="RH1"/>
    <property type="match status" value="1"/>
</dbReference>
<dbReference type="Gene3D" id="6.10.230.10">
    <property type="match status" value="1"/>
</dbReference>
<dbReference type="SUPFAM" id="SSF161256">
    <property type="entry name" value="RILP dimerisation region"/>
    <property type="match status" value="1"/>
</dbReference>
<evidence type="ECO:0000256" key="2">
    <source>
        <dbReference type="ARBA" id="ARBA00022927"/>
    </source>
</evidence>
<evidence type="ECO:0000256" key="1">
    <source>
        <dbReference type="ARBA" id="ARBA00022448"/>
    </source>
</evidence>
<evidence type="ECO:0000256" key="4">
    <source>
        <dbReference type="SAM" id="Coils"/>
    </source>
</evidence>
<dbReference type="InterPro" id="IPR021563">
    <property type="entry name" value="RILP_dimer"/>
</dbReference>
<keyword evidence="1" id="KW-0813">Transport</keyword>
<dbReference type="Proteomes" id="UP001208570">
    <property type="component" value="Unassembled WGS sequence"/>
</dbReference>
<dbReference type="PANTHER" id="PTHR21502:SF4">
    <property type="entry name" value="RILP-LIKE PROTEIN HOMOLOG"/>
    <property type="match status" value="1"/>
</dbReference>
<dbReference type="CDD" id="cd14445">
    <property type="entry name" value="RILP-like"/>
    <property type="match status" value="1"/>
</dbReference>